<proteinExistence type="predicted"/>
<evidence type="ECO:0000313" key="2">
    <source>
        <dbReference type="Proteomes" id="UP001283109"/>
    </source>
</evidence>
<evidence type="ECO:0000313" key="1">
    <source>
        <dbReference type="EMBL" id="MDW4573514.1"/>
    </source>
</evidence>
<dbReference type="EMBL" id="JAWQEV010000003">
    <property type="protein sequence ID" value="MDW4573514.1"/>
    <property type="molecule type" value="Genomic_DNA"/>
</dbReference>
<organism evidence="1 2">
    <name type="scientific">Microbacterium arthrosphaerae</name>
    <dbReference type="NCBI Taxonomy" id="792652"/>
    <lineage>
        <taxon>Bacteria</taxon>
        <taxon>Bacillati</taxon>
        <taxon>Actinomycetota</taxon>
        <taxon>Actinomycetes</taxon>
        <taxon>Micrococcales</taxon>
        <taxon>Microbacteriaceae</taxon>
        <taxon>Microbacterium</taxon>
    </lineage>
</organism>
<protein>
    <submittedName>
        <fullName evidence="1">Uncharacterized protein</fullName>
    </submittedName>
</protein>
<keyword evidence="2" id="KW-1185">Reference proteome</keyword>
<dbReference type="RefSeq" id="WP_318354014.1">
    <property type="nucleotide sequence ID" value="NZ_JAWQEV010000003.1"/>
</dbReference>
<dbReference type="Proteomes" id="UP001283109">
    <property type="component" value="Unassembled WGS sequence"/>
</dbReference>
<accession>A0ABU4H6K2</accession>
<sequence>MDEIPTNATLYEYRGETFLRHSGGGTYKRVWVDGPLTHERFPDALEFSSDPGEPWVMLPTVAFDAGFRRTVFANWHGEPVVVESVIRIGLRRGLVRIAYVGNHPDQAVAAGLSGDQFNGWSAEVLPSELEEIHVEMSEFAIEK</sequence>
<reference evidence="1 2" key="1">
    <citation type="submission" date="2023-11" db="EMBL/GenBank/DDBJ databases">
        <title>Draft genome sequence of Microbacterium arthrosphaerae JCM 30492.</title>
        <authorList>
            <person name="Zhang G."/>
            <person name="Ding Y."/>
        </authorList>
    </citation>
    <scope>NUCLEOTIDE SEQUENCE [LARGE SCALE GENOMIC DNA]</scope>
    <source>
        <strain evidence="1 2">JCM 30492</strain>
    </source>
</reference>
<gene>
    <name evidence="1" type="ORF">R8Z58_12090</name>
</gene>
<name>A0ABU4H6K2_9MICO</name>
<comment type="caution">
    <text evidence="1">The sequence shown here is derived from an EMBL/GenBank/DDBJ whole genome shotgun (WGS) entry which is preliminary data.</text>
</comment>